<organism evidence="7 8">
    <name type="scientific">Xiphophorus maculatus</name>
    <name type="common">Southern platyfish</name>
    <name type="synonym">Platypoecilus maculatus</name>
    <dbReference type="NCBI Taxonomy" id="8083"/>
    <lineage>
        <taxon>Eukaryota</taxon>
        <taxon>Metazoa</taxon>
        <taxon>Chordata</taxon>
        <taxon>Craniata</taxon>
        <taxon>Vertebrata</taxon>
        <taxon>Euteleostomi</taxon>
        <taxon>Actinopterygii</taxon>
        <taxon>Neopterygii</taxon>
        <taxon>Teleostei</taxon>
        <taxon>Neoteleostei</taxon>
        <taxon>Acanthomorphata</taxon>
        <taxon>Ovalentaria</taxon>
        <taxon>Atherinomorphae</taxon>
        <taxon>Cyprinodontiformes</taxon>
        <taxon>Poeciliidae</taxon>
        <taxon>Poeciliinae</taxon>
        <taxon>Xiphophorus</taxon>
    </lineage>
</organism>
<feature type="compositionally biased region" description="Basic and acidic residues" evidence="4">
    <location>
        <begin position="387"/>
        <end position="405"/>
    </location>
</feature>
<dbReference type="Gene3D" id="3.40.50.300">
    <property type="entry name" value="P-loop containing nucleotide triphosphate hydrolases"/>
    <property type="match status" value="1"/>
</dbReference>
<keyword evidence="5" id="KW-0812">Transmembrane</keyword>
<feature type="transmembrane region" description="Helical" evidence="5">
    <location>
        <begin position="490"/>
        <end position="511"/>
    </location>
</feature>
<keyword evidence="3" id="KW-0342">GTP-binding</keyword>
<evidence type="ECO:0000256" key="5">
    <source>
        <dbReference type="SAM" id="Phobius"/>
    </source>
</evidence>
<reference evidence="7" key="3">
    <citation type="submission" date="2025-08" db="UniProtKB">
        <authorList>
            <consortium name="Ensembl"/>
        </authorList>
    </citation>
    <scope>IDENTIFICATION</scope>
    <source>
        <strain evidence="7">JP 163 A</strain>
    </source>
</reference>
<evidence type="ECO:0000256" key="3">
    <source>
        <dbReference type="ARBA" id="ARBA00023134"/>
    </source>
</evidence>
<proteinExistence type="inferred from homology"/>
<evidence type="ECO:0000256" key="4">
    <source>
        <dbReference type="SAM" id="MobiDB-lite"/>
    </source>
</evidence>
<reference evidence="8" key="1">
    <citation type="submission" date="2012-01" db="EMBL/GenBank/DDBJ databases">
        <authorList>
            <person name="Walter R."/>
            <person name="Schartl M."/>
            <person name="Warren W."/>
        </authorList>
    </citation>
    <scope>NUCLEOTIDE SEQUENCE [LARGE SCALE GENOMIC DNA]</scope>
    <source>
        <strain evidence="8">JP 163 A</strain>
    </source>
</reference>
<comment type="similarity">
    <text evidence="1">Belongs to the TRAFAC class TrmE-Era-EngA-EngB-Septin-like GTPase superfamily. AIG1/Toc34/Toc159-like paraseptin GTPase family. IAN subfamily.</text>
</comment>
<reference evidence="8" key="2">
    <citation type="journal article" date="2013" name="Nat. Genet.">
        <title>The genome of the platyfish, Xiphophorus maculatus, provides insights into evolutionary adaptation and several complex traits.</title>
        <authorList>
            <person name="Schartl M."/>
            <person name="Walter R.B."/>
            <person name="Shen Y."/>
            <person name="Garcia T."/>
            <person name="Catchen J."/>
            <person name="Amores A."/>
            <person name="Braasch I."/>
            <person name="Chalopin D."/>
            <person name="Volff J.N."/>
            <person name="Lesch K.P."/>
            <person name="Bisazza A."/>
            <person name="Minx P."/>
            <person name="Hillier L."/>
            <person name="Wilson R.K."/>
            <person name="Fuerstenberg S."/>
            <person name="Boore J."/>
            <person name="Searle S."/>
            <person name="Postlethwait J.H."/>
            <person name="Warren W.C."/>
        </authorList>
    </citation>
    <scope>NUCLEOTIDE SEQUENCE [LARGE SCALE GENOMIC DNA]</scope>
    <source>
        <strain evidence="8">JP 163 A</strain>
    </source>
</reference>
<dbReference type="PROSITE" id="PS00675">
    <property type="entry name" value="SIGMA54_INTERACT_1"/>
    <property type="match status" value="1"/>
</dbReference>
<dbReference type="PANTHER" id="PTHR10903">
    <property type="entry name" value="GTPASE, IMAP FAMILY MEMBER-RELATED"/>
    <property type="match status" value="1"/>
</dbReference>
<dbReference type="InParanoid" id="A0A3B5PZ41"/>
<dbReference type="Ensembl" id="ENSXMAT00000029457.1">
    <property type="protein sequence ID" value="ENSXMAP00000022961.1"/>
    <property type="gene ID" value="ENSXMAG00000024901.1"/>
</dbReference>
<dbReference type="InterPro" id="IPR025662">
    <property type="entry name" value="Sigma_54_int_dom_ATP-bd_1"/>
</dbReference>
<dbReference type="OMA" id="CHSTDNK"/>
<evidence type="ECO:0000256" key="1">
    <source>
        <dbReference type="ARBA" id="ARBA00008535"/>
    </source>
</evidence>
<dbReference type="RefSeq" id="XP_023202159.1">
    <property type="nucleotide sequence ID" value="XM_023346391.1"/>
</dbReference>
<dbReference type="PROSITE" id="PS51720">
    <property type="entry name" value="G_AIG1"/>
    <property type="match status" value="1"/>
</dbReference>
<dbReference type="STRING" id="8083.ENSXMAP00000022961"/>
<keyword evidence="2" id="KW-0547">Nucleotide-binding</keyword>
<feature type="region of interest" description="Disordered" evidence="4">
    <location>
        <begin position="314"/>
        <end position="340"/>
    </location>
</feature>
<dbReference type="OrthoDB" id="2130433at2759"/>
<feature type="transmembrane region" description="Helical" evidence="5">
    <location>
        <begin position="517"/>
        <end position="538"/>
    </location>
</feature>
<feature type="compositionally biased region" description="Basic and acidic residues" evidence="4">
    <location>
        <begin position="419"/>
        <end position="443"/>
    </location>
</feature>
<feature type="domain" description="AIG1-type G" evidence="6">
    <location>
        <begin position="123"/>
        <end position="319"/>
    </location>
</feature>
<dbReference type="GeneTree" id="ENSGT01150000286992"/>
<dbReference type="GO" id="GO:0005525">
    <property type="term" value="F:GTP binding"/>
    <property type="evidence" value="ECO:0007669"/>
    <property type="project" value="UniProtKB-KW"/>
</dbReference>
<keyword evidence="5" id="KW-1133">Transmembrane helix</keyword>
<sequence>MVMHIDKKSTCHSTDNKADYSVHNKAWMKITGPAAAPLGDVFFGSSVMVQAELTAAGREDEVKVQKVTADRRQIVEEHSVNVGVHNATWSAPQGQRAEGMKPKRASKVFIKGTDGVQKCIKVLRAYRVVLLGETGAGKSTLGNSILGEEVFEPGKTTDYQIQSKSAHERRITVLDTPGFSHFDQPEAELKDEIARCTARCRPGPHVLLIVLNVEESAKQQSAVIDKICQCLPEEAFKYAAVVFTHGPNLMTIEKYINENQHLKDLVMKCSGRYQVADHKNSPKGDENDSQVSQLISMMDKIVIENKGRCYTNETLQAHQRDKNNTKLSNPKHPNDDKKCNANNNLWISLSGPEGNLVAEAFFGSDVAVWQTTQTSTKTGECTTSKQGEYEVPRSEPKGRDEKYKSPSETNSTSMEEEEKNEKEREFDTETNEAPEKSDRRKETVRKESRGLWGFVTDLLGAVMGGLGAVATGLTGMIVGGLGAVATGLTGMIVGVLGAVGTGLTGMIVGVLGAVGTAITWVAKITAGILSLVAAAWFLTWVKKMHDKIIDFYEMIKKNIGVVLLVVAFYFLLFLSFCDRVPMAGTIFLSSGILVMFLVILLLFIVIVK</sequence>
<feature type="transmembrane region" description="Helical" evidence="5">
    <location>
        <begin position="582"/>
        <end position="607"/>
    </location>
</feature>
<dbReference type="Pfam" id="PF04548">
    <property type="entry name" value="AIG1"/>
    <property type="match status" value="1"/>
</dbReference>
<dbReference type="SUPFAM" id="SSF52540">
    <property type="entry name" value="P-loop containing nucleoside triphosphate hydrolases"/>
    <property type="match status" value="1"/>
</dbReference>
<feature type="region of interest" description="Disordered" evidence="4">
    <location>
        <begin position="373"/>
        <end position="443"/>
    </location>
</feature>
<protein>
    <submittedName>
        <fullName evidence="7">Immune-associated nucleotide-binding protein 12-like</fullName>
    </submittedName>
</protein>
<feature type="transmembrane region" description="Helical" evidence="5">
    <location>
        <begin position="451"/>
        <end position="478"/>
    </location>
</feature>
<dbReference type="InterPro" id="IPR027417">
    <property type="entry name" value="P-loop_NTPase"/>
</dbReference>
<dbReference type="FunFam" id="3.40.50.300:FF:000366">
    <property type="entry name" value="GTPase, IMAP family member 2"/>
    <property type="match status" value="1"/>
</dbReference>
<dbReference type="Proteomes" id="UP000002852">
    <property type="component" value="Unassembled WGS sequence"/>
</dbReference>
<evidence type="ECO:0000313" key="7">
    <source>
        <dbReference type="Ensembl" id="ENSXMAP00000022961.1"/>
    </source>
</evidence>
<feature type="transmembrane region" description="Helical" evidence="5">
    <location>
        <begin position="559"/>
        <end position="576"/>
    </location>
</feature>
<dbReference type="GeneID" id="111610984"/>
<feature type="compositionally biased region" description="Polar residues" evidence="4">
    <location>
        <begin position="373"/>
        <end position="386"/>
    </location>
</feature>
<dbReference type="PANTHER" id="PTHR10903:SF62">
    <property type="entry name" value="GTPASE IMAP FAMILY MEMBER 4-LIKE-RELATED"/>
    <property type="match status" value="1"/>
</dbReference>
<dbReference type="AlphaFoldDB" id="A0A3B5PZ41"/>
<dbReference type="InterPro" id="IPR045058">
    <property type="entry name" value="GIMA/IAN/Toc"/>
</dbReference>
<dbReference type="InterPro" id="IPR006703">
    <property type="entry name" value="G_AIG1"/>
</dbReference>
<reference evidence="7" key="4">
    <citation type="submission" date="2025-09" db="UniProtKB">
        <authorList>
            <consortium name="Ensembl"/>
        </authorList>
    </citation>
    <scope>IDENTIFICATION</scope>
    <source>
        <strain evidence="7">JP 163 A</strain>
    </source>
</reference>
<keyword evidence="8" id="KW-1185">Reference proteome</keyword>
<evidence type="ECO:0000259" key="6">
    <source>
        <dbReference type="PROSITE" id="PS51720"/>
    </source>
</evidence>
<accession>A0A3B5PZ41</accession>
<dbReference type="KEGG" id="xma:111610984"/>
<evidence type="ECO:0000256" key="2">
    <source>
        <dbReference type="ARBA" id="ARBA00022741"/>
    </source>
</evidence>
<keyword evidence="5" id="KW-0472">Membrane</keyword>
<name>A0A3B5PZ41_XIPMA</name>
<evidence type="ECO:0000313" key="8">
    <source>
        <dbReference type="Proteomes" id="UP000002852"/>
    </source>
</evidence>